<dbReference type="InterPro" id="IPR037024">
    <property type="entry name" value="NiFe_Hase_small_N_sf"/>
</dbReference>
<dbReference type="InterPro" id="IPR006137">
    <property type="entry name" value="NADH_UbQ_OxRdtase-like_20kDa"/>
</dbReference>
<feature type="chain" id="PRO_5003699526" evidence="13">
    <location>
        <begin position="30"/>
        <end position="310"/>
    </location>
</feature>
<dbReference type="GO" id="GO:0042597">
    <property type="term" value="C:periplasmic space"/>
    <property type="evidence" value="ECO:0007669"/>
    <property type="project" value="UniProtKB-SubCell"/>
</dbReference>
<dbReference type="STRING" id="879212.DespoDRAFT_01564"/>
<dbReference type="GO" id="GO:0051538">
    <property type="term" value="F:3 iron, 4 sulfur cluster binding"/>
    <property type="evidence" value="ECO:0007669"/>
    <property type="project" value="UniProtKB-KW"/>
</dbReference>
<accession>I5B1Y1</accession>
<proteinExistence type="inferred from homology"/>
<feature type="domain" description="Cytochrome-c3 hydrogenase C-terminal" evidence="15">
    <location>
        <begin position="216"/>
        <end position="291"/>
    </location>
</feature>
<evidence type="ECO:0000256" key="12">
    <source>
        <dbReference type="PIRSR" id="PIRSR000310-1"/>
    </source>
</evidence>
<evidence type="ECO:0000256" key="9">
    <source>
        <dbReference type="ARBA" id="ARBA00023002"/>
    </source>
</evidence>
<feature type="binding site" evidence="12">
    <location>
        <position position="281"/>
    </location>
    <ligand>
        <name>[3Fe-4S] cluster</name>
        <dbReference type="ChEBI" id="CHEBI:21137"/>
    </ligand>
</feature>
<evidence type="ECO:0000313" key="16">
    <source>
        <dbReference type="EMBL" id="EIM63494.1"/>
    </source>
</evidence>
<evidence type="ECO:0000256" key="10">
    <source>
        <dbReference type="ARBA" id="ARBA00023004"/>
    </source>
</evidence>
<comment type="similarity">
    <text evidence="3">Belongs to the [NiFe]/[NiFeSe] hydrogenase small subunit family.</text>
</comment>
<evidence type="ECO:0000256" key="6">
    <source>
        <dbReference type="ARBA" id="ARBA00022723"/>
    </source>
</evidence>
<dbReference type="InterPro" id="IPR037148">
    <property type="entry name" value="NiFe-Hase_small_C_sf"/>
</dbReference>
<keyword evidence="12" id="KW-0003">3Fe-4S</keyword>
<evidence type="ECO:0000259" key="15">
    <source>
        <dbReference type="Pfam" id="PF14720"/>
    </source>
</evidence>
<name>I5B1Y1_9BACT</name>
<dbReference type="PANTHER" id="PTHR30013:SF5">
    <property type="entry name" value="HYDROGENASE SMALL SUBUNIT"/>
    <property type="match status" value="1"/>
</dbReference>
<feature type="binding site" evidence="12">
    <location>
        <position position="50"/>
    </location>
    <ligand>
        <name>[4Fe-4S] cluster</name>
        <dbReference type="ChEBI" id="CHEBI:49883"/>
        <label>1</label>
    </ligand>
</feature>
<reference evidence="16 17" key="2">
    <citation type="submission" date="2012-02" db="EMBL/GenBank/DDBJ databases">
        <title>Improved High-Quality Draft sequence of Desulfobacter postgatei 2ac9.</title>
        <authorList>
            <consortium name="US DOE Joint Genome Institute"/>
            <person name="Lucas S."/>
            <person name="Han J."/>
            <person name="Lapidus A."/>
            <person name="Cheng J.-F."/>
            <person name="Goodwin L."/>
            <person name="Pitluck S."/>
            <person name="Peters L."/>
            <person name="Ovchinnikova G."/>
            <person name="Held B."/>
            <person name="Detter J.C."/>
            <person name="Han C."/>
            <person name="Tapia R."/>
            <person name="Land M."/>
            <person name="Hauser L."/>
            <person name="Kyrpides N."/>
            <person name="Ivanova N."/>
            <person name="Pagani I."/>
            <person name="Orellana R."/>
            <person name="Lovley D."/>
            <person name="Woyke T."/>
        </authorList>
    </citation>
    <scope>NUCLEOTIDE SEQUENCE [LARGE SCALE GENOMIC DNA]</scope>
    <source>
        <strain evidence="16 17">2ac9</strain>
    </source>
</reference>
<dbReference type="Gene3D" id="3.40.50.700">
    <property type="entry name" value="NADH:ubiquinone oxidoreductase-like, 20kDa subunit"/>
    <property type="match status" value="1"/>
</dbReference>
<dbReference type="NCBIfam" id="TIGR01409">
    <property type="entry name" value="TAT_signal_seq"/>
    <property type="match status" value="1"/>
</dbReference>
<dbReference type="GO" id="GO:0051539">
    <property type="term" value="F:4 iron, 4 sulfur cluster binding"/>
    <property type="evidence" value="ECO:0007669"/>
    <property type="project" value="UniProtKB-KW"/>
</dbReference>
<comment type="subunit">
    <text evidence="4">Heterodimer of a large and a small subunit.</text>
</comment>
<keyword evidence="17" id="KW-1185">Reference proteome</keyword>
<dbReference type="eggNOG" id="COG1740">
    <property type="taxonomic scope" value="Bacteria"/>
</dbReference>
<dbReference type="GO" id="GO:0016020">
    <property type="term" value="C:membrane"/>
    <property type="evidence" value="ECO:0007669"/>
    <property type="project" value="TreeGrafter"/>
</dbReference>
<comment type="subcellular location">
    <subcellularLocation>
        <location evidence="2">Periplasm</location>
    </subcellularLocation>
</comment>
<evidence type="ECO:0000256" key="3">
    <source>
        <dbReference type="ARBA" id="ARBA00006605"/>
    </source>
</evidence>
<dbReference type="GO" id="GO:0046872">
    <property type="term" value="F:metal ion binding"/>
    <property type="evidence" value="ECO:0007669"/>
    <property type="project" value="UniProtKB-KW"/>
</dbReference>
<dbReference type="InterPro" id="IPR019546">
    <property type="entry name" value="TAT_signal_bac_arc"/>
</dbReference>
<evidence type="ECO:0000256" key="1">
    <source>
        <dbReference type="ARBA" id="ARBA00001966"/>
    </source>
</evidence>
<keyword evidence="11 12" id="KW-0411">Iron-sulfur</keyword>
<feature type="binding site" evidence="12">
    <location>
        <position position="259"/>
    </location>
    <ligand>
        <name>[3Fe-4S] cluster</name>
        <dbReference type="ChEBI" id="CHEBI:21137"/>
    </ligand>
</feature>
<evidence type="ECO:0000256" key="7">
    <source>
        <dbReference type="ARBA" id="ARBA00022729"/>
    </source>
</evidence>
<evidence type="ECO:0000313" key="17">
    <source>
        <dbReference type="Proteomes" id="UP000005778"/>
    </source>
</evidence>
<dbReference type="NCBIfam" id="TIGR00391">
    <property type="entry name" value="hydA"/>
    <property type="match status" value="1"/>
</dbReference>
<feature type="domain" description="NADH:ubiquinone oxidoreductase-like 20kDa subunit" evidence="14">
    <location>
        <begin position="50"/>
        <end position="199"/>
    </location>
</feature>
<dbReference type="Pfam" id="PF01058">
    <property type="entry name" value="Oxidored_q6"/>
    <property type="match status" value="1"/>
</dbReference>
<dbReference type="RefSeq" id="WP_004072624.1">
    <property type="nucleotide sequence ID" value="NZ_CM001488.1"/>
</dbReference>
<feature type="binding site" evidence="12">
    <location>
        <position position="224"/>
    </location>
    <ligand>
        <name>[4Fe-4S] cluster</name>
        <dbReference type="ChEBI" id="CHEBI:49883"/>
        <label>2</label>
    </ligand>
</feature>
<keyword evidence="5 12" id="KW-0004">4Fe-4S</keyword>
<evidence type="ECO:0000256" key="11">
    <source>
        <dbReference type="ARBA" id="ARBA00023014"/>
    </source>
</evidence>
<dbReference type="OrthoDB" id="9766729at2"/>
<dbReference type="PIRSF" id="PIRSF000310">
    <property type="entry name" value="NiFe_hyd_ssu"/>
    <property type="match status" value="1"/>
</dbReference>
<evidence type="ECO:0000256" key="2">
    <source>
        <dbReference type="ARBA" id="ARBA00004418"/>
    </source>
</evidence>
<dbReference type="GO" id="GO:0009055">
    <property type="term" value="F:electron transfer activity"/>
    <property type="evidence" value="ECO:0007669"/>
    <property type="project" value="TreeGrafter"/>
</dbReference>
<evidence type="ECO:0000256" key="4">
    <source>
        <dbReference type="ARBA" id="ARBA00011771"/>
    </source>
</evidence>
<evidence type="ECO:0000256" key="8">
    <source>
        <dbReference type="ARBA" id="ARBA00022764"/>
    </source>
</evidence>
<sequence>MINRRDFLKLAACLGASLPIAGFPSAVKAALKTIDPKSVPKLIYLQAQSCTGCSVSLLQAEAPGAVSMITQYSKLVYHQDLSAASGKQVLDLMNAYISGNAGDYFLAVEGSIPLGMPDACVIGGKPIADYLSAAARTMSGAVAIGTCSSYGGIPAAEGNLTGAVSLNDFYKAINKKPLLISIPGCPVHPDWVWKTIVHLVKIGLPELTDTRPAAFFSRKVHELCPRYHDFQQEIFAEKLGDQGCLFKIGCLGPDTFADCPTRWWNSGQTWCIDANAPCIGCASPMFARKKDFPFYRNAEIVIPGIPGEKS</sequence>
<dbReference type="InterPro" id="IPR001821">
    <property type="entry name" value="NiFe_hydrogenase_ssu"/>
</dbReference>
<feature type="binding site" evidence="12">
    <location>
        <position position="250"/>
    </location>
    <ligand>
        <name>[4Fe-4S] cluster</name>
        <dbReference type="ChEBI" id="CHEBI:49883"/>
        <label>2</label>
    </ligand>
</feature>
<dbReference type="GO" id="GO:0009375">
    <property type="term" value="C:ferredoxin hydrogenase complex"/>
    <property type="evidence" value="ECO:0007669"/>
    <property type="project" value="InterPro"/>
</dbReference>
<dbReference type="GO" id="GO:0009061">
    <property type="term" value="P:anaerobic respiration"/>
    <property type="evidence" value="ECO:0007669"/>
    <property type="project" value="TreeGrafter"/>
</dbReference>
<evidence type="ECO:0000259" key="14">
    <source>
        <dbReference type="Pfam" id="PF01058"/>
    </source>
</evidence>
<dbReference type="Pfam" id="PF14720">
    <property type="entry name" value="NiFe_hyd_SSU_C"/>
    <property type="match status" value="1"/>
</dbReference>
<feature type="binding site" evidence="12">
    <location>
        <position position="244"/>
    </location>
    <ligand>
        <name>[4Fe-4S] cluster</name>
        <dbReference type="ChEBI" id="CHEBI:49883"/>
        <label>2</label>
    </ligand>
</feature>
<dbReference type="PANTHER" id="PTHR30013">
    <property type="entry name" value="NIFE / NIFESE HYDROGENASE SMALL SUBUNIT FAMILY MEMBER"/>
    <property type="match status" value="1"/>
</dbReference>
<organism evidence="16 17">
    <name type="scientific">Desulfobacter postgatei 2ac9</name>
    <dbReference type="NCBI Taxonomy" id="879212"/>
    <lineage>
        <taxon>Bacteria</taxon>
        <taxon>Pseudomonadati</taxon>
        <taxon>Thermodesulfobacteriota</taxon>
        <taxon>Desulfobacteria</taxon>
        <taxon>Desulfobacterales</taxon>
        <taxon>Desulfobacteraceae</taxon>
        <taxon>Desulfobacter</taxon>
    </lineage>
</organism>
<dbReference type="GO" id="GO:0044569">
    <property type="term" value="C:[Ni-Fe] hydrogenase complex"/>
    <property type="evidence" value="ECO:0007669"/>
    <property type="project" value="TreeGrafter"/>
</dbReference>
<feature type="binding site" evidence="12">
    <location>
        <position position="185"/>
    </location>
    <ligand>
        <name>[4Fe-4S] cluster</name>
        <dbReference type="ChEBI" id="CHEBI:49883"/>
        <label>1</label>
    </ligand>
</feature>
<dbReference type="InterPro" id="IPR027394">
    <property type="entry name" value="Cytochrome-c3_hydrogenase_C"/>
</dbReference>
<evidence type="ECO:0000256" key="13">
    <source>
        <dbReference type="SAM" id="SignalP"/>
    </source>
</evidence>
<evidence type="ECO:0000256" key="5">
    <source>
        <dbReference type="ARBA" id="ARBA00022485"/>
    </source>
</evidence>
<dbReference type="GO" id="GO:0008901">
    <property type="term" value="F:ferredoxin hydrogenase activity"/>
    <property type="evidence" value="ECO:0007669"/>
    <property type="project" value="InterPro"/>
</dbReference>
<keyword evidence="10 12" id="KW-0408">Iron</keyword>
<gene>
    <name evidence="16" type="ORF">DespoDRAFT_01564</name>
</gene>
<dbReference type="Gene3D" id="4.10.480.10">
    <property type="entry name" value="Cytochrome-c3 hydrogenase, C-terminal domain"/>
    <property type="match status" value="1"/>
</dbReference>
<dbReference type="SUPFAM" id="SSF56770">
    <property type="entry name" value="HydA/Nqo6-like"/>
    <property type="match status" value="1"/>
</dbReference>
<keyword evidence="6 12" id="KW-0479">Metal-binding</keyword>
<feature type="binding site" evidence="12">
    <location>
        <position position="221"/>
    </location>
    <ligand>
        <name>[4Fe-4S] cluster</name>
        <dbReference type="ChEBI" id="CHEBI:49883"/>
        <label>2</label>
    </ligand>
</feature>
<protein>
    <submittedName>
        <fullName evidence="16">Hydrogenase (NiFe) small subunit HydA</fullName>
    </submittedName>
</protein>
<reference evidence="16 17" key="1">
    <citation type="submission" date="2011-09" db="EMBL/GenBank/DDBJ databases">
        <authorList>
            <consortium name="US DOE Joint Genome Institute (JGI-PGF)"/>
            <person name="Lucas S."/>
            <person name="Han J."/>
            <person name="Lapidus A."/>
            <person name="Cheng J.-F."/>
            <person name="Goodwin L."/>
            <person name="Pitluck S."/>
            <person name="Peters L."/>
            <person name="Land M.L."/>
            <person name="Hauser L."/>
            <person name="Orellana R."/>
            <person name="Lovley D."/>
            <person name="Woyke T.J."/>
        </authorList>
    </citation>
    <scope>NUCLEOTIDE SEQUENCE [LARGE SCALE GENOMIC DNA]</scope>
    <source>
        <strain evidence="16 17">2ac9</strain>
    </source>
</reference>
<dbReference type="Proteomes" id="UP000005778">
    <property type="component" value="Chromosome"/>
</dbReference>
<feature type="binding site" evidence="12">
    <location>
        <position position="147"/>
    </location>
    <ligand>
        <name>[4Fe-4S] cluster</name>
        <dbReference type="ChEBI" id="CHEBI:49883"/>
        <label>1</label>
    </ligand>
</feature>
<keyword evidence="8" id="KW-0574">Periplasm</keyword>
<keyword evidence="7 13" id="KW-0732">Signal</keyword>
<dbReference type="InterPro" id="IPR006311">
    <property type="entry name" value="TAT_signal"/>
</dbReference>
<dbReference type="PRINTS" id="PR00614">
    <property type="entry name" value="NIHGNASESMLL"/>
</dbReference>
<dbReference type="PROSITE" id="PS51318">
    <property type="entry name" value="TAT"/>
    <property type="match status" value="1"/>
</dbReference>
<feature type="binding site" evidence="12">
    <location>
        <position position="278"/>
    </location>
    <ligand>
        <name>[3Fe-4S] cluster</name>
        <dbReference type="ChEBI" id="CHEBI:21137"/>
    </ligand>
</feature>
<comment type="cofactor">
    <cofactor evidence="1">
        <name>[4Fe-4S] cluster</name>
        <dbReference type="ChEBI" id="CHEBI:49883"/>
    </cofactor>
</comment>
<dbReference type="HOGENOM" id="CLU_046107_1_1_7"/>
<dbReference type="AlphaFoldDB" id="I5B1Y1"/>
<dbReference type="EMBL" id="CM001488">
    <property type="protein sequence ID" value="EIM63494.1"/>
    <property type="molecule type" value="Genomic_DNA"/>
</dbReference>
<keyword evidence="9" id="KW-0560">Oxidoreductase</keyword>
<feature type="binding site" evidence="12">
    <location>
        <position position="53"/>
    </location>
    <ligand>
        <name>[4Fe-4S] cluster</name>
        <dbReference type="ChEBI" id="CHEBI:49883"/>
        <label>1</label>
    </ligand>
</feature>
<feature type="signal peptide" evidence="13">
    <location>
        <begin position="1"/>
        <end position="29"/>
    </location>
</feature>